<name>A0A6A0AIT6_HAELA</name>
<feature type="non-terminal residue" evidence="2">
    <location>
        <position position="1"/>
    </location>
</feature>
<dbReference type="Proteomes" id="UP000485058">
    <property type="component" value="Unassembled WGS sequence"/>
</dbReference>
<organism evidence="2 3">
    <name type="scientific">Haematococcus lacustris</name>
    <name type="common">Green alga</name>
    <name type="synonym">Haematococcus pluvialis</name>
    <dbReference type="NCBI Taxonomy" id="44745"/>
    <lineage>
        <taxon>Eukaryota</taxon>
        <taxon>Viridiplantae</taxon>
        <taxon>Chlorophyta</taxon>
        <taxon>core chlorophytes</taxon>
        <taxon>Chlorophyceae</taxon>
        <taxon>CS clade</taxon>
        <taxon>Chlamydomonadales</taxon>
        <taxon>Haematococcaceae</taxon>
        <taxon>Haematococcus</taxon>
    </lineage>
</organism>
<protein>
    <submittedName>
        <fullName evidence="2">Uncharacterized protein</fullName>
    </submittedName>
</protein>
<keyword evidence="3" id="KW-1185">Reference proteome</keyword>
<reference evidence="2 3" key="1">
    <citation type="submission" date="2020-02" db="EMBL/GenBank/DDBJ databases">
        <title>Draft genome sequence of Haematococcus lacustris strain NIES-144.</title>
        <authorList>
            <person name="Morimoto D."/>
            <person name="Nakagawa S."/>
            <person name="Yoshida T."/>
            <person name="Sawayama S."/>
        </authorList>
    </citation>
    <scope>NUCLEOTIDE SEQUENCE [LARGE SCALE GENOMIC DNA]</scope>
    <source>
        <strain evidence="2 3">NIES-144</strain>
    </source>
</reference>
<evidence type="ECO:0000313" key="3">
    <source>
        <dbReference type="Proteomes" id="UP000485058"/>
    </source>
</evidence>
<evidence type="ECO:0000313" key="2">
    <source>
        <dbReference type="EMBL" id="GFH32181.1"/>
    </source>
</evidence>
<sequence>MPFILNVIVWPINGYYSANVAHEACYTHQHSVVAMPFAPQMQLVMMNGDAPTGPICPADEFSSAAQMAEALPDTANFFKVTMESQPWTGDDHIPRFYPPCHFDHLRSTKEVELAKHVRVAACTAAGLAGGHSTSPQQTPEDPHAASAVAPTAADLAADDEDRELEVARAAAAIAVQGVEVTPPKAGGRKAP</sequence>
<evidence type="ECO:0000256" key="1">
    <source>
        <dbReference type="SAM" id="MobiDB-lite"/>
    </source>
</evidence>
<dbReference type="EMBL" id="BLLF01006360">
    <property type="protein sequence ID" value="GFH32181.1"/>
    <property type="molecule type" value="Genomic_DNA"/>
</dbReference>
<gene>
    <name evidence="2" type="ORF">HaLaN_31360</name>
</gene>
<comment type="caution">
    <text evidence="2">The sequence shown here is derived from an EMBL/GenBank/DDBJ whole genome shotgun (WGS) entry which is preliminary data.</text>
</comment>
<feature type="non-terminal residue" evidence="2">
    <location>
        <position position="191"/>
    </location>
</feature>
<accession>A0A6A0AIT6</accession>
<feature type="compositionally biased region" description="Low complexity" evidence="1">
    <location>
        <begin position="144"/>
        <end position="153"/>
    </location>
</feature>
<dbReference type="AlphaFoldDB" id="A0A6A0AIT6"/>
<proteinExistence type="predicted"/>
<feature type="region of interest" description="Disordered" evidence="1">
    <location>
        <begin position="127"/>
        <end position="153"/>
    </location>
</feature>